<evidence type="ECO:0000313" key="3">
    <source>
        <dbReference type="Proteomes" id="UP000663828"/>
    </source>
</evidence>
<dbReference type="OrthoDB" id="10015730at2759"/>
<sequence>MSSNFGARISYTVNSLGSQTTTMISPTTPVTSIKIFNSTNTALASSTSTVIIPAVQSNYSSALTMASPLYSRPDNPWDGSVFFYEVIQLRVTMTGVYIILSNSTIDMEGYLYNNTFNWSFPYANILAKDGNAAGDGQFMLSVMLSSMKNYTLAVSTYWARTTGAFSIIASGPSAVAFSLIPPLPYTQSNYSSALTMASPLYSRPDNPWDGSVFFYEVIQLRVTMTGVYIILSNSAINMEGYLYNNTFNWSFPYANLLAEDNDAAGDGQFMLSVMLSSIKNYTLVVSTYWAWTTGEFSITIYGPQTTSISSTNSTKIQSQYASALTLLSPKFNHSTITESTGISYYQAILISVDISGGYSIASNSSMDTLGYLYNTTFNSTKPKENLIDSNDDDGGNRQFMFIVMLHSGINYTVVIATYSEDVIGSYDILAEGPGTMSFISL</sequence>
<dbReference type="AlphaFoldDB" id="A0A815K4K1"/>
<dbReference type="EMBL" id="CAJNOR010003196">
    <property type="protein sequence ID" value="CAF1388457.1"/>
    <property type="molecule type" value="Genomic_DNA"/>
</dbReference>
<dbReference type="Proteomes" id="UP000663828">
    <property type="component" value="Unassembled WGS sequence"/>
</dbReference>
<name>A0A815K4K1_ADIRI</name>
<keyword evidence="3" id="KW-1185">Reference proteome</keyword>
<dbReference type="Proteomes" id="UP000663852">
    <property type="component" value="Unassembled WGS sequence"/>
</dbReference>
<evidence type="ECO:0000313" key="2">
    <source>
        <dbReference type="EMBL" id="CAF1388457.1"/>
    </source>
</evidence>
<gene>
    <name evidence="1" type="ORF">EDS130_LOCUS31042</name>
    <name evidence="2" type="ORF">XAT740_LOCUS33468</name>
</gene>
<reference evidence="2" key="1">
    <citation type="submission" date="2021-02" db="EMBL/GenBank/DDBJ databases">
        <authorList>
            <person name="Nowell W R."/>
        </authorList>
    </citation>
    <scope>NUCLEOTIDE SEQUENCE</scope>
</reference>
<proteinExistence type="predicted"/>
<accession>A0A815K4K1</accession>
<organism evidence="2 3">
    <name type="scientific">Adineta ricciae</name>
    <name type="common">Rotifer</name>
    <dbReference type="NCBI Taxonomy" id="249248"/>
    <lineage>
        <taxon>Eukaryota</taxon>
        <taxon>Metazoa</taxon>
        <taxon>Spiralia</taxon>
        <taxon>Gnathifera</taxon>
        <taxon>Rotifera</taxon>
        <taxon>Eurotatoria</taxon>
        <taxon>Bdelloidea</taxon>
        <taxon>Adinetida</taxon>
        <taxon>Adinetidae</taxon>
        <taxon>Adineta</taxon>
    </lineage>
</organism>
<protein>
    <submittedName>
        <fullName evidence="2">Uncharacterized protein</fullName>
    </submittedName>
</protein>
<evidence type="ECO:0000313" key="1">
    <source>
        <dbReference type="EMBL" id="CAF1309186.1"/>
    </source>
</evidence>
<comment type="caution">
    <text evidence="2">The sequence shown here is derived from an EMBL/GenBank/DDBJ whole genome shotgun (WGS) entry which is preliminary data.</text>
</comment>
<dbReference type="EMBL" id="CAJNOJ010000223">
    <property type="protein sequence ID" value="CAF1309186.1"/>
    <property type="molecule type" value="Genomic_DNA"/>
</dbReference>